<reference evidence="2" key="2">
    <citation type="journal article" date="2024" name="Plant">
        <title>Genomic evolution and insights into agronomic trait innovations of Sesamum species.</title>
        <authorList>
            <person name="Miao H."/>
            <person name="Wang L."/>
            <person name="Qu L."/>
            <person name="Liu H."/>
            <person name="Sun Y."/>
            <person name="Le M."/>
            <person name="Wang Q."/>
            <person name="Wei S."/>
            <person name="Zheng Y."/>
            <person name="Lin W."/>
            <person name="Duan Y."/>
            <person name="Cao H."/>
            <person name="Xiong S."/>
            <person name="Wang X."/>
            <person name="Wei L."/>
            <person name="Li C."/>
            <person name="Ma Q."/>
            <person name="Ju M."/>
            <person name="Zhao R."/>
            <person name="Li G."/>
            <person name="Mu C."/>
            <person name="Tian Q."/>
            <person name="Mei H."/>
            <person name="Zhang T."/>
            <person name="Gao T."/>
            <person name="Zhang H."/>
        </authorList>
    </citation>
    <scope>NUCLEOTIDE SEQUENCE</scope>
    <source>
        <strain evidence="2">KEN8</strain>
    </source>
</reference>
<feature type="region of interest" description="Disordered" evidence="1">
    <location>
        <begin position="115"/>
        <end position="139"/>
    </location>
</feature>
<sequence>MRSPTPWAKSFDLWAFRCDIEILFNVSDTIASFNESLYLRVQVYSPTSKLIFKLRNARFFKDVGFEVGEKVKNIVFEEEYVDIPMGTIYIAQDFIPKSIDHIIDQDNVIEPPPPIQETVTEEQTPIPPEHLPLRRSTGDRRSALPDDYIVFLQEHEVDIGMMEHDLINFHQAMKCSNS</sequence>
<evidence type="ECO:0008006" key="3">
    <source>
        <dbReference type="Google" id="ProtNLM"/>
    </source>
</evidence>
<protein>
    <recommendedName>
        <fullName evidence="3">Reverse transcriptase domain-containing protein</fullName>
    </recommendedName>
</protein>
<evidence type="ECO:0000256" key="1">
    <source>
        <dbReference type="SAM" id="MobiDB-lite"/>
    </source>
</evidence>
<dbReference type="EMBL" id="JACGWM010001993">
    <property type="protein sequence ID" value="KAL0284653.1"/>
    <property type="molecule type" value="Genomic_DNA"/>
</dbReference>
<gene>
    <name evidence="2" type="ORF">Scaly_2842500</name>
</gene>
<dbReference type="AlphaFoldDB" id="A0AAW2IS64"/>
<comment type="caution">
    <text evidence="2">The sequence shown here is derived from an EMBL/GenBank/DDBJ whole genome shotgun (WGS) entry which is preliminary data.</text>
</comment>
<accession>A0AAW2IS64</accession>
<organism evidence="2">
    <name type="scientific">Sesamum calycinum</name>
    <dbReference type="NCBI Taxonomy" id="2727403"/>
    <lineage>
        <taxon>Eukaryota</taxon>
        <taxon>Viridiplantae</taxon>
        <taxon>Streptophyta</taxon>
        <taxon>Embryophyta</taxon>
        <taxon>Tracheophyta</taxon>
        <taxon>Spermatophyta</taxon>
        <taxon>Magnoliopsida</taxon>
        <taxon>eudicotyledons</taxon>
        <taxon>Gunneridae</taxon>
        <taxon>Pentapetalae</taxon>
        <taxon>asterids</taxon>
        <taxon>lamiids</taxon>
        <taxon>Lamiales</taxon>
        <taxon>Pedaliaceae</taxon>
        <taxon>Sesamum</taxon>
    </lineage>
</organism>
<name>A0AAW2IS64_9LAMI</name>
<reference evidence="2" key="1">
    <citation type="submission" date="2020-06" db="EMBL/GenBank/DDBJ databases">
        <authorList>
            <person name="Li T."/>
            <person name="Hu X."/>
            <person name="Zhang T."/>
            <person name="Song X."/>
            <person name="Zhang H."/>
            <person name="Dai N."/>
            <person name="Sheng W."/>
            <person name="Hou X."/>
            <person name="Wei L."/>
        </authorList>
    </citation>
    <scope>NUCLEOTIDE SEQUENCE</scope>
    <source>
        <strain evidence="2">KEN8</strain>
        <tissue evidence="2">Leaf</tissue>
    </source>
</reference>
<evidence type="ECO:0000313" key="2">
    <source>
        <dbReference type="EMBL" id="KAL0284653.1"/>
    </source>
</evidence>
<proteinExistence type="predicted"/>